<feature type="transmembrane region" description="Helical" evidence="1">
    <location>
        <begin position="50"/>
        <end position="68"/>
    </location>
</feature>
<evidence type="ECO:0008006" key="4">
    <source>
        <dbReference type="Google" id="ProtNLM"/>
    </source>
</evidence>
<keyword evidence="3" id="KW-1185">Reference proteome</keyword>
<evidence type="ECO:0000313" key="3">
    <source>
        <dbReference type="Proteomes" id="UP001595378"/>
    </source>
</evidence>
<keyword evidence="1" id="KW-0472">Membrane</keyword>
<keyword evidence="1" id="KW-0812">Transmembrane</keyword>
<dbReference type="Proteomes" id="UP001595378">
    <property type="component" value="Unassembled WGS sequence"/>
</dbReference>
<feature type="transmembrane region" description="Helical" evidence="1">
    <location>
        <begin position="310"/>
        <end position="335"/>
    </location>
</feature>
<feature type="transmembrane region" description="Helical" evidence="1">
    <location>
        <begin position="351"/>
        <end position="371"/>
    </location>
</feature>
<reference evidence="3" key="1">
    <citation type="journal article" date="2019" name="Int. J. Syst. Evol. Microbiol.">
        <title>The Global Catalogue of Microorganisms (GCM) 10K type strain sequencing project: providing services to taxonomists for standard genome sequencing and annotation.</title>
        <authorList>
            <consortium name="The Broad Institute Genomics Platform"/>
            <consortium name="The Broad Institute Genome Sequencing Center for Infectious Disease"/>
            <person name="Wu L."/>
            <person name="Ma J."/>
        </authorList>
    </citation>
    <scope>NUCLEOTIDE SEQUENCE [LARGE SCALE GENOMIC DNA]</scope>
    <source>
        <strain evidence="3">KCTC 52606</strain>
    </source>
</reference>
<evidence type="ECO:0000313" key="2">
    <source>
        <dbReference type="EMBL" id="MFC3100235.1"/>
    </source>
</evidence>
<feature type="transmembrane region" description="Helical" evidence="1">
    <location>
        <begin position="377"/>
        <end position="394"/>
    </location>
</feature>
<protein>
    <recommendedName>
        <fullName evidence="4">O-antigen ligase domain-containing protein</fullName>
    </recommendedName>
</protein>
<organism evidence="2 3">
    <name type="scientific">Alteraurantiacibacter lauratis</name>
    <dbReference type="NCBI Taxonomy" id="2054627"/>
    <lineage>
        <taxon>Bacteria</taxon>
        <taxon>Pseudomonadati</taxon>
        <taxon>Pseudomonadota</taxon>
        <taxon>Alphaproteobacteria</taxon>
        <taxon>Sphingomonadales</taxon>
        <taxon>Erythrobacteraceae</taxon>
        <taxon>Alteraurantiacibacter</taxon>
    </lineage>
</organism>
<accession>A0ABV7EC17</accession>
<proteinExistence type="predicted"/>
<feature type="transmembrane region" description="Helical" evidence="1">
    <location>
        <begin position="107"/>
        <end position="125"/>
    </location>
</feature>
<keyword evidence="1" id="KW-1133">Transmembrane helix</keyword>
<sequence>MAFAIIFYLFLMPHQFNPELGGFLITPARIGVMLGAFWALSAYLRGAVRFLWPDGLILGMMVWTYLSLYVTMDAATAVSGTVSQILDIALSYFVGRALIRSPRDLRVFLIIIAPGIGITGFIIAAESILGSPFMQEAAFALTGIGRPPQNIFRFGLLRSLGPFPHPILAGVIMSSFLPIYVLSGLRGWPKWVGLLSPFSGIFTWSSAAFVALAISIVLIAYNWLVEQIANLSWRIFLLALFASALMIEILSQSGLFRFVMRYAAFNQGSSYNRVLIWNWGTESVMNNPLWGIGFNDWVRPRWMRDSIDNYWLLLTMQHGFVMLFLFLGVVTYALVKISTNATRLPLVDRRLLVGVGIALGVYCVGIFSVSVWLSAKLWFFALIGIAVSLGTMRTDQPGPTSSR</sequence>
<dbReference type="EMBL" id="JBHRSU010000004">
    <property type="protein sequence ID" value="MFC3100235.1"/>
    <property type="molecule type" value="Genomic_DNA"/>
</dbReference>
<feature type="transmembrane region" description="Helical" evidence="1">
    <location>
        <begin position="74"/>
        <end position="95"/>
    </location>
</feature>
<feature type="transmembrane region" description="Helical" evidence="1">
    <location>
        <begin position="167"/>
        <end position="189"/>
    </location>
</feature>
<evidence type="ECO:0000256" key="1">
    <source>
        <dbReference type="SAM" id="Phobius"/>
    </source>
</evidence>
<dbReference type="RefSeq" id="WP_336918035.1">
    <property type="nucleotide sequence ID" value="NZ_JBANRN010000003.1"/>
</dbReference>
<gene>
    <name evidence="2" type="ORF">ACFODK_04945</name>
</gene>
<feature type="transmembrane region" description="Helical" evidence="1">
    <location>
        <begin position="201"/>
        <end position="225"/>
    </location>
</feature>
<name>A0ABV7EC17_9SPHN</name>
<comment type="caution">
    <text evidence="2">The sequence shown here is derived from an EMBL/GenBank/DDBJ whole genome shotgun (WGS) entry which is preliminary data.</text>
</comment>
<feature type="transmembrane region" description="Helical" evidence="1">
    <location>
        <begin position="20"/>
        <end position="43"/>
    </location>
</feature>
<feature type="transmembrane region" description="Helical" evidence="1">
    <location>
        <begin position="231"/>
        <end position="250"/>
    </location>
</feature>